<dbReference type="InterPro" id="IPR011761">
    <property type="entry name" value="ATP-grasp"/>
</dbReference>
<evidence type="ECO:0000313" key="3">
    <source>
        <dbReference type="EMBL" id="TCJ16055.1"/>
    </source>
</evidence>
<dbReference type="SUPFAM" id="SSF56059">
    <property type="entry name" value="Glutathione synthetase ATP-binding domain-like"/>
    <property type="match status" value="1"/>
</dbReference>
<dbReference type="AlphaFoldDB" id="A0A4R1BFT5"/>
<dbReference type="PROSITE" id="PS50975">
    <property type="entry name" value="ATP_GRASP"/>
    <property type="match status" value="1"/>
</dbReference>
<keyword evidence="3" id="KW-0436">Ligase</keyword>
<name>A0A4R1BFT5_9ACTN</name>
<dbReference type="PANTHER" id="PTHR14465">
    <property type="entry name" value="IQ DOMAIN-CONTAINING PROTEIN H"/>
    <property type="match status" value="1"/>
</dbReference>
<keyword evidence="4" id="KW-1185">Reference proteome</keyword>
<dbReference type="GO" id="GO:0016874">
    <property type="term" value="F:ligase activity"/>
    <property type="evidence" value="ECO:0007669"/>
    <property type="project" value="UniProtKB-KW"/>
</dbReference>
<dbReference type="InterPro" id="IPR056855">
    <property type="entry name" value="ATP-grasp_IQCH"/>
</dbReference>
<accession>A0A4R1BFT5</accession>
<dbReference type="Pfam" id="PF18105">
    <property type="entry name" value="PGM1_C"/>
    <property type="match status" value="1"/>
</dbReference>
<dbReference type="EMBL" id="SKBU01000019">
    <property type="protein sequence ID" value="TCJ16055.1"/>
    <property type="molecule type" value="Genomic_DNA"/>
</dbReference>
<reference evidence="3 4" key="1">
    <citation type="submission" date="2019-03" db="EMBL/GenBank/DDBJ databases">
        <title>Whole genome sequence of a novel Rubrobacter taiwanensis strain, isolated from Yellowstone National Park.</title>
        <authorList>
            <person name="Freed S."/>
            <person name="Ramaley R.F."/>
            <person name="Kyndt J.A."/>
        </authorList>
    </citation>
    <scope>NUCLEOTIDE SEQUENCE [LARGE SCALE GENOMIC DNA]</scope>
    <source>
        <strain evidence="3 4">Yellowstone</strain>
    </source>
</reference>
<dbReference type="OrthoDB" id="164032at2"/>
<dbReference type="PANTHER" id="PTHR14465:SF0">
    <property type="entry name" value="IQ DOMAIN-CONTAINING PROTEIN H"/>
    <property type="match status" value="1"/>
</dbReference>
<dbReference type="InterPro" id="IPR038752">
    <property type="entry name" value="IQCH"/>
</dbReference>
<organism evidence="3 4">
    <name type="scientific">Rubrobacter taiwanensis</name>
    <dbReference type="NCBI Taxonomy" id="185139"/>
    <lineage>
        <taxon>Bacteria</taxon>
        <taxon>Bacillati</taxon>
        <taxon>Actinomycetota</taxon>
        <taxon>Rubrobacteria</taxon>
        <taxon>Rubrobacterales</taxon>
        <taxon>Rubrobacteraceae</taxon>
        <taxon>Rubrobacter</taxon>
    </lineage>
</organism>
<dbReference type="GO" id="GO:0005524">
    <property type="term" value="F:ATP binding"/>
    <property type="evidence" value="ECO:0007669"/>
    <property type="project" value="UniProtKB-UniRule"/>
</dbReference>
<dbReference type="Proteomes" id="UP000295244">
    <property type="component" value="Unassembled WGS sequence"/>
</dbReference>
<keyword evidence="1" id="KW-0547">Nucleotide-binding</keyword>
<protein>
    <submittedName>
        <fullName evidence="3">Carboxylate-amine ligase</fullName>
    </submittedName>
</protein>
<dbReference type="Pfam" id="PF24923">
    <property type="entry name" value="ATP-grasp_IQCH"/>
    <property type="match status" value="2"/>
</dbReference>
<comment type="caution">
    <text evidence="3">The sequence shown here is derived from an EMBL/GenBank/DDBJ whole genome shotgun (WGS) entry which is preliminary data.</text>
</comment>
<dbReference type="Gene3D" id="3.30.470.20">
    <property type="entry name" value="ATP-grasp fold, B domain"/>
    <property type="match status" value="1"/>
</dbReference>
<keyword evidence="1" id="KW-0067">ATP-binding</keyword>
<feature type="domain" description="ATP-grasp" evidence="2">
    <location>
        <begin position="197"/>
        <end position="433"/>
    </location>
</feature>
<dbReference type="GO" id="GO:0046872">
    <property type="term" value="F:metal ion binding"/>
    <property type="evidence" value="ECO:0007669"/>
    <property type="project" value="InterPro"/>
</dbReference>
<sequence>MSVLDARVSGAEVPAPGSAEELRRFAQLQTRMPAVFEGVFSNPRADRTVVVIPSLSLDAEELAKISGVHHYEERMLCMLMLLRLPRGRLVYVTSQQIASPIVDYYLHLLPGIPFRHARRRLTMLSCYDASRVPLTQKILDRPRLVERIRAAIPDVRTAHMACFNSTPLERTLAVRLDIPLYGCDPALNYLGTKSGGREAFREAGVPVPAGFENLRDEPEVAEALVELRRQNPRLRRAVIKLNEGFSGEGNAVFPYDGAPEGGEELARWVRDELPRRVRFEAGGETWERYRQKFAQMGGIVESFVEAAGGEEIRSPSVQCRIDPLGGVHVISTHDQVLGGPSGQVFLGCSFPAAAEYGREIQEMGRRVAEVLKRRGVLGRFGIDFISVRRGVRWEHYAIEINLRKGGTTHPYMMLQFLTDGKYDPEEGLYRTPAGKPCYYFASDNLQSPEYRGLTPDDLVDIAVDHGLHFDSAAQQGVVFHLIGALSEYGKLGTVCIGDSPGSATKFYRETVAVLDREARW</sequence>
<evidence type="ECO:0000259" key="2">
    <source>
        <dbReference type="PROSITE" id="PS50975"/>
    </source>
</evidence>
<evidence type="ECO:0000256" key="1">
    <source>
        <dbReference type="PROSITE-ProRule" id="PRU00409"/>
    </source>
</evidence>
<proteinExistence type="predicted"/>
<gene>
    <name evidence="3" type="ORF">E0L93_11265</name>
</gene>
<evidence type="ECO:0000313" key="4">
    <source>
        <dbReference type="Proteomes" id="UP000295244"/>
    </source>
</evidence>
<dbReference type="InterPro" id="IPR041356">
    <property type="entry name" value="PGM1_C"/>
</dbReference>
<dbReference type="RefSeq" id="WP_132691962.1">
    <property type="nucleotide sequence ID" value="NZ_SKBU01000019.1"/>
</dbReference>